<dbReference type="EC" id="6.3.3.2" evidence="5"/>
<evidence type="ECO:0000256" key="3">
    <source>
        <dbReference type="ARBA" id="ARBA00022840"/>
    </source>
</evidence>
<dbReference type="Proteomes" id="UP000010847">
    <property type="component" value="Chromosome"/>
</dbReference>
<dbReference type="GO" id="GO:0009396">
    <property type="term" value="P:folic acid-containing compound biosynthetic process"/>
    <property type="evidence" value="ECO:0007669"/>
    <property type="project" value="TreeGrafter"/>
</dbReference>
<dbReference type="GO" id="GO:0030272">
    <property type="term" value="F:5-formyltetrahydrofolate cyclo-ligase activity"/>
    <property type="evidence" value="ECO:0007669"/>
    <property type="project" value="UniProtKB-EC"/>
</dbReference>
<dbReference type="EMBL" id="CP007032">
    <property type="protein sequence ID" value="AHF06366.1"/>
    <property type="molecule type" value="Genomic_DNA"/>
</dbReference>
<dbReference type="eggNOG" id="COG0212">
    <property type="taxonomic scope" value="Bacteria"/>
</dbReference>
<evidence type="ECO:0000256" key="4">
    <source>
        <dbReference type="PIRSR" id="PIRSR006806-1"/>
    </source>
</evidence>
<comment type="catalytic activity">
    <reaction evidence="5">
        <text>(6S)-5-formyl-5,6,7,8-tetrahydrofolate + ATP = (6R)-5,10-methenyltetrahydrofolate + ADP + phosphate</text>
        <dbReference type="Rhea" id="RHEA:10488"/>
        <dbReference type="ChEBI" id="CHEBI:30616"/>
        <dbReference type="ChEBI" id="CHEBI:43474"/>
        <dbReference type="ChEBI" id="CHEBI:57455"/>
        <dbReference type="ChEBI" id="CHEBI:57457"/>
        <dbReference type="ChEBI" id="CHEBI:456216"/>
        <dbReference type="EC" id="6.3.3.2"/>
    </reaction>
</comment>
<dbReference type="AlphaFoldDB" id="W0EBC8"/>
<organism evidence="6 7">
    <name type="scientific">Desulfitobacterium metallireducens DSM 15288</name>
    <dbReference type="NCBI Taxonomy" id="871968"/>
    <lineage>
        <taxon>Bacteria</taxon>
        <taxon>Bacillati</taxon>
        <taxon>Bacillota</taxon>
        <taxon>Clostridia</taxon>
        <taxon>Eubacteriales</taxon>
        <taxon>Desulfitobacteriaceae</taxon>
        <taxon>Desulfitobacterium</taxon>
    </lineage>
</organism>
<dbReference type="GO" id="GO:0005524">
    <property type="term" value="F:ATP binding"/>
    <property type="evidence" value="ECO:0007669"/>
    <property type="project" value="UniProtKB-KW"/>
</dbReference>
<feature type="binding site" evidence="4">
    <location>
        <begin position="152"/>
        <end position="160"/>
    </location>
    <ligand>
        <name>ATP</name>
        <dbReference type="ChEBI" id="CHEBI:30616"/>
    </ligand>
</feature>
<proteinExistence type="inferred from homology"/>
<protein>
    <recommendedName>
        <fullName evidence="5">5-formyltetrahydrofolate cyclo-ligase</fullName>
        <ecNumber evidence="5">6.3.3.2</ecNumber>
    </recommendedName>
</protein>
<keyword evidence="5" id="KW-0479">Metal-binding</keyword>
<keyword evidence="2 4" id="KW-0547">Nucleotide-binding</keyword>
<evidence type="ECO:0000256" key="1">
    <source>
        <dbReference type="ARBA" id="ARBA00010638"/>
    </source>
</evidence>
<evidence type="ECO:0000256" key="2">
    <source>
        <dbReference type="ARBA" id="ARBA00022741"/>
    </source>
</evidence>
<dbReference type="PANTHER" id="PTHR23407:SF1">
    <property type="entry name" value="5-FORMYLTETRAHYDROFOLATE CYCLO-LIGASE"/>
    <property type="match status" value="1"/>
</dbReference>
<dbReference type="PANTHER" id="PTHR23407">
    <property type="entry name" value="ATPASE INHIBITOR/5-FORMYLTETRAHYDROFOLATE CYCLO-LIGASE"/>
    <property type="match status" value="1"/>
</dbReference>
<keyword evidence="6" id="KW-0436">Ligase</keyword>
<evidence type="ECO:0000313" key="7">
    <source>
        <dbReference type="Proteomes" id="UP000010847"/>
    </source>
</evidence>
<evidence type="ECO:0000313" key="6">
    <source>
        <dbReference type="EMBL" id="AHF06366.1"/>
    </source>
</evidence>
<dbReference type="GO" id="GO:0046872">
    <property type="term" value="F:metal ion binding"/>
    <property type="evidence" value="ECO:0007669"/>
    <property type="project" value="UniProtKB-KW"/>
</dbReference>
<keyword evidence="3 4" id="KW-0067">ATP-binding</keyword>
<dbReference type="InterPro" id="IPR037171">
    <property type="entry name" value="NagB/RpiA_transferase-like"/>
</dbReference>
<evidence type="ECO:0000256" key="5">
    <source>
        <dbReference type="RuleBase" id="RU361279"/>
    </source>
</evidence>
<dbReference type="Pfam" id="PF01812">
    <property type="entry name" value="5-FTHF_cyc-lig"/>
    <property type="match status" value="1"/>
</dbReference>
<comment type="similarity">
    <text evidence="1 5">Belongs to the 5-formyltetrahydrofolate cyclo-ligase family.</text>
</comment>
<dbReference type="KEGG" id="dmt:DESME_04260"/>
<comment type="cofactor">
    <cofactor evidence="5">
        <name>Mg(2+)</name>
        <dbReference type="ChEBI" id="CHEBI:18420"/>
    </cofactor>
</comment>
<feature type="binding site" evidence="4">
    <location>
        <begin position="22"/>
        <end position="26"/>
    </location>
    <ligand>
        <name>ATP</name>
        <dbReference type="ChEBI" id="CHEBI:30616"/>
    </ligand>
</feature>
<dbReference type="STRING" id="871968.DESME_04260"/>
<dbReference type="GO" id="GO:0035999">
    <property type="term" value="P:tetrahydrofolate interconversion"/>
    <property type="evidence" value="ECO:0007669"/>
    <property type="project" value="TreeGrafter"/>
</dbReference>
<dbReference type="NCBIfam" id="TIGR02727">
    <property type="entry name" value="MTHFS_bact"/>
    <property type="match status" value="1"/>
</dbReference>
<dbReference type="InterPro" id="IPR024185">
    <property type="entry name" value="FTHF_cligase-like_sf"/>
</dbReference>
<keyword evidence="7" id="KW-1185">Reference proteome</keyword>
<gene>
    <name evidence="6" type="ORF">DESME_04260</name>
</gene>
<dbReference type="HOGENOM" id="CLU_066245_2_2_9"/>
<feature type="binding site" evidence="4">
    <location>
        <position position="68"/>
    </location>
    <ligand>
        <name>substrate</name>
    </ligand>
</feature>
<accession>W0EBC8</accession>
<sequence length="214" mass="24436">MPKIYICKRLNFEKSGDFMHTKRAAREIALGLRSVLTREEHEEKSRKIHSIITALEEFQKARTVMSFLNFRDEVDTTLLAEKIIESGKHLILPRCAPEGVLIPAEINDLRIDIEPGKWGIREPKKENLVTANPEDIDLILIPGAAFDRQGNRLGYGGGYYDRFLNRLRPETPKIALAFACQILPEVPVDPYDLRIDALVTEEGILWFKSSSYQT</sequence>
<keyword evidence="5" id="KW-0460">Magnesium</keyword>
<dbReference type="SUPFAM" id="SSF100950">
    <property type="entry name" value="NagB/RpiA/CoA transferase-like"/>
    <property type="match status" value="1"/>
</dbReference>
<reference evidence="6 7" key="1">
    <citation type="submission" date="2013-12" db="EMBL/GenBank/DDBJ databases">
        <authorList>
            <consortium name="DOE Joint Genome Institute"/>
            <person name="Smidt H."/>
            <person name="Huntemann M."/>
            <person name="Han J."/>
            <person name="Chen A."/>
            <person name="Kyrpides N."/>
            <person name="Mavromatis K."/>
            <person name="Markowitz V."/>
            <person name="Palaniappan K."/>
            <person name="Ivanova N."/>
            <person name="Schaumberg A."/>
            <person name="Pati A."/>
            <person name="Liolios K."/>
            <person name="Nordberg H.P."/>
            <person name="Cantor M.N."/>
            <person name="Hua S.X."/>
            <person name="Woyke T."/>
        </authorList>
    </citation>
    <scope>NUCLEOTIDE SEQUENCE [LARGE SCALE GENOMIC DNA]</scope>
    <source>
        <strain evidence="7">DSM 15288</strain>
    </source>
</reference>
<dbReference type="Gene3D" id="3.40.50.10420">
    <property type="entry name" value="NagB/RpiA/CoA transferase-like"/>
    <property type="match status" value="1"/>
</dbReference>
<feature type="binding site" evidence="4">
    <location>
        <position position="73"/>
    </location>
    <ligand>
        <name>substrate</name>
    </ligand>
</feature>
<dbReference type="InterPro" id="IPR002698">
    <property type="entry name" value="FTHF_cligase"/>
</dbReference>
<dbReference type="PIRSF" id="PIRSF006806">
    <property type="entry name" value="FTHF_cligase"/>
    <property type="match status" value="1"/>
</dbReference>
<name>W0EBC8_9FIRM</name>